<reference evidence="17" key="1">
    <citation type="submission" date="2016-10" db="EMBL/GenBank/DDBJ databases">
        <authorList>
            <person name="Varghese N."/>
            <person name="Submissions S."/>
        </authorList>
    </citation>
    <scope>NUCLEOTIDE SEQUENCE [LARGE SCALE GENOMIC DNA]</scope>
    <source>
        <strain evidence="17">CGMCC 1.10971</strain>
    </source>
</reference>
<dbReference type="SUPFAM" id="SSF51717">
    <property type="entry name" value="Dihydropteroate synthetase-like"/>
    <property type="match status" value="1"/>
</dbReference>
<evidence type="ECO:0000256" key="1">
    <source>
        <dbReference type="ARBA" id="ARBA00000012"/>
    </source>
</evidence>
<keyword evidence="11 14" id="KW-0289">Folate biosynthesis</keyword>
<dbReference type="PROSITE" id="PS50972">
    <property type="entry name" value="PTERIN_BINDING"/>
    <property type="match status" value="1"/>
</dbReference>
<evidence type="ECO:0000313" key="16">
    <source>
        <dbReference type="EMBL" id="SFG93186.1"/>
    </source>
</evidence>
<evidence type="ECO:0000256" key="14">
    <source>
        <dbReference type="RuleBase" id="RU361205"/>
    </source>
</evidence>
<evidence type="ECO:0000259" key="15">
    <source>
        <dbReference type="PROSITE" id="PS50972"/>
    </source>
</evidence>
<dbReference type="OrthoDB" id="9811744at2"/>
<dbReference type="NCBIfam" id="TIGR01496">
    <property type="entry name" value="DHPS"/>
    <property type="match status" value="1"/>
</dbReference>
<dbReference type="EMBL" id="FOOU01000020">
    <property type="protein sequence ID" value="SFG93186.1"/>
    <property type="molecule type" value="Genomic_DNA"/>
</dbReference>
<dbReference type="InterPro" id="IPR045031">
    <property type="entry name" value="DHP_synth-like"/>
</dbReference>
<keyword evidence="9 14" id="KW-0479">Metal-binding</keyword>
<sequence length="287" mass="30793">MTILQCGSGALDLQRVQVMGILNATPDSFSDGGKHFRHHQLSVESALARAAVMLKEGASIIDIGGESTRPGAAKVSLQEELDRVLPVVEVIAKELDVVISVDTSQPELISEAANLGAGMINDVRALCLPGALQAAAESQLPICLMHMKGTPQDMQNAPVYHNIIEEVIAFFNTRIKACAEVGISAERLILDPGFGFAKTLEHNLFLLNRLEQLDSLGYPLLTGTSRKSMIAGVLERKVDQRLSGSLATVAIAVMKGAKIIRVHDVAESVDVVRMTEAVMRESGESDE</sequence>
<dbReference type="CDD" id="cd00739">
    <property type="entry name" value="DHPS"/>
    <property type="match status" value="1"/>
</dbReference>
<dbReference type="PROSITE" id="PS00792">
    <property type="entry name" value="DHPS_1"/>
    <property type="match status" value="1"/>
</dbReference>
<gene>
    <name evidence="16" type="ORF">SAMN05216175_1209</name>
</gene>
<name>A0A1I2VZH4_9GAMM</name>
<evidence type="ECO:0000256" key="3">
    <source>
        <dbReference type="ARBA" id="ARBA00004763"/>
    </source>
</evidence>
<keyword evidence="8 14" id="KW-0808">Transferase</keyword>
<evidence type="ECO:0000256" key="13">
    <source>
        <dbReference type="ARBA" id="ARBA00053449"/>
    </source>
</evidence>
<dbReference type="EC" id="2.5.1.15" evidence="6 14"/>
<evidence type="ECO:0000256" key="2">
    <source>
        <dbReference type="ARBA" id="ARBA00001946"/>
    </source>
</evidence>
<dbReference type="GO" id="GO:0005829">
    <property type="term" value="C:cytosol"/>
    <property type="evidence" value="ECO:0007669"/>
    <property type="project" value="TreeGrafter"/>
</dbReference>
<evidence type="ECO:0000256" key="12">
    <source>
        <dbReference type="ARBA" id="ARBA00030193"/>
    </source>
</evidence>
<protein>
    <recommendedName>
        <fullName evidence="7 14">Dihydropteroate synthase</fullName>
        <shortName evidence="14">DHPS</shortName>
        <ecNumber evidence="6 14">2.5.1.15</ecNumber>
    </recommendedName>
    <alternativeName>
        <fullName evidence="12 14">Dihydropteroate pyrophosphorylase</fullName>
    </alternativeName>
</protein>
<evidence type="ECO:0000256" key="5">
    <source>
        <dbReference type="ARBA" id="ARBA00011738"/>
    </source>
</evidence>
<keyword evidence="10 14" id="KW-0460">Magnesium</keyword>
<dbReference type="InterPro" id="IPR000489">
    <property type="entry name" value="Pterin-binding_dom"/>
</dbReference>
<evidence type="ECO:0000313" key="17">
    <source>
        <dbReference type="Proteomes" id="UP000198623"/>
    </source>
</evidence>
<comment type="pathway">
    <text evidence="3 14">Cofactor biosynthesis; tetrahydrofolate biosynthesis; 7,8-dihydrofolate from 2-amino-4-hydroxy-6-hydroxymethyl-7,8-dihydropteridine diphosphate and 4-aminobenzoate: step 1/2.</text>
</comment>
<evidence type="ECO:0000256" key="7">
    <source>
        <dbReference type="ARBA" id="ARBA00016919"/>
    </source>
</evidence>
<accession>A0A1I2VZH4</accession>
<dbReference type="FunFam" id="3.20.20.20:FF:000004">
    <property type="entry name" value="Dihydropteroate synthase"/>
    <property type="match status" value="1"/>
</dbReference>
<dbReference type="UniPathway" id="UPA00077">
    <property type="reaction ID" value="UER00156"/>
</dbReference>
<comment type="catalytic activity">
    <reaction evidence="1">
        <text>(7,8-dihydropterin-6-yl)methyl diphosphate + 4-aminobenzoate = 7,8-dihydropteroate + diphosphate</text>
        <dbReference type="Rhea" id="RHEA:19949"/>
        <dbReference type="ChEBI" id="CHEBI:17836"/>
        <dbReference type="ChEBI" id="CHEBI:17839"/>
        <dbReference type="ChEBI" id="CHEBI:33019"/>
        <dbReference type="ChEBI" id="CHEBI:72950"/>
        <dbReference type="EC" id="2.5.1.15"/>
    </reaction>
</comment>
<dbReference type="GO" id="GO:0046656">
    <property type="term" value="P:folic acid biosynthetic process"/>
    <property type="evidence" value="ECO:0007669"/>
    <property type="project" value="UniProtKB-KW"/>
</dbReference>
<comment type="cofactor">
    <cofactor evidence="2 14">
        <name>Mg(2+)</name>
        <dbReference type="ChEBI" id="CHEBI:18420"/>
    </cofactor>
</comment>
<keyword evidence="17" id="KW-1185">Reference proteome</keyword>
<evidence type="ECO:0000256" key="4">
    <source>
        <dbReference type="ARBA" id="ARBA00009503"/>
    </source>
</evidence>
<dbReference type="PANTHER" id="PTHR20941:SF1">
    <property type="entry name" value="FOLIC ACID SYNTHESIS PROTEIN FOL1"/>
    <property type="match status" value="1"/>
</dbReference>
<evidence type="ECO:0000256" key="8">
    <source>
        <dbReference type="ARBA" id="ARBA00022679"/>
    </source>
</evidence>
<comment type="function">
    <text evidence="13 14">Catalyzes the condensation of para-aminobenzoate (pABA) with 6-hydroxymethyl-7,8-dihydropterin diphosphate (DHPt-PP) to form 7,8-dihydropteroate (H2Pte), the immediate precursor of folate derivatives.</text>
</comment>
<dbReference type="InterPro" id="IPR006390">
    <property type="entry name" value="DHP_synth_dom"/>
</dbReference>
<dbReference type="GO" id="GO:0004156">
    <property type="term" value="F:dihydropteroate synthase activity"/>
    <property type="evidence" value="ECO:0007669"/>
    <property type="project" value="UniProtKB-EC"/>
</dbReference>
<evidence type="ECO:0000256" key="9">
    <source>
        <dbReference type="ARBA" id="ARBA00022723"/>
    </source>
</evidence>
<proteinExistence type="inferred from homology"/>
<dbReference type="AlphaFoldDB" id="A0A1I2VZH4"/>
<evidence type="ECO:0000256" key="11">
    <source>
        <dbReference type="ARBA" id="ARBA00022909"/>
    </source>
</evidence>
<feature type="domain" description="Pterin-binding" evidence="15">
    <location>
        <begin position="16"/>
        <end position="273"/>
    </location>
</feature>
<comment type="similarity">
    <text evidence="4 14">Belongs to the DHPS family.</text>
</comment>
<dbReference type="Gene3D" id="3.20.20.20">
    <property type="entry name" value="Dihydropteroate synthase-like"/>
    <property type="match status" value="1"/>
</dbReference>
<dbReference type="Pfam" id="PF00809">
    <property type="entry name" value="Pterin_bind"/>
    <property type="match status" value="1"/>
</dbReference>
<dbReference type="PROSITE" id="PS00793">
    <property type="entry name" value="DHPS_2"/>
    <property type="match status" value="1"/>
</dbReference>
<dbReference type="Proteomes" id="UP000198623">
    <property type="component" value="Unassembled WGS sequence"/>
</dbReference>
<evidence type="ECO:0000256" key="10">
    <source>
        <dbReference type="ARBA" id="ARBA00022842"/>
    </source>
</evidence>
<dbReference type="GO" id="GO:0046872">
    <property type="term" value="F:metal ion binding"/>
    <property type="evidence" value="ECO:0007669"/>
    <property type="project" value="UniProtKB-KW"/>
</dbReference>
<dbReference type="STRING" id="1045558.SAMN05216175_1209"/>
<evidence type="ECO:0000256" key="6">
    <source>
        <dbReference type="ARBA" id="ARBA00012458"/>
    </source>
</evidence>
<dbReference type="RefSeq" id="WP_090730597.1">
    <property type="nucleotide sequence ID" value="NZ_FOOU01000020.1"/>
</dbReference>
<dbReference type="PANTHER" id="PTHR20941">
    <property type="entry name" value="FOLATE SYNTHESIS PROTEINS"/>
    <property type="match status" value="1"/>
</dbReference>
<dbReference type="GO" id="GO:0046654">
    <property type="term" value="P:tetrahydrofolate biosynthetic process"/>
    <property type="evidence" value="ECO:0007669"/>
    <property type="project" value="UniProtKB-UniPathway"/>
</dbReference>
<dbReference type="InterPro" id="IPR011005">
    <property type="entry name" value="Dihydropteroate_synth-like_sf"/>
</dbReference>
<organism evidence="16 17">
    <name type="scientific">Neptunomonas qingdaonensis</name>
    <dbReference type="NCBI Taxonomy" id="1045558"/>
    <lineage>
        <taxon>Bacteria</taxon>
        <taxon>Pseudomonadati</taxon>
        <taxon>Pseudomonadota</taxon>
        <taxon>Gammaproteobacteria</taxon>
        <taxon>Oceanospirillales</taxon>
        <taxon>Oceanospirillaceae</taxon>
        <taxon>Neptunomonas</taxon>
    </lineage>
</organism>
<comment type="subunit">
    <text evidence="5">Homodimer.</text>
</comment>